<evidence type="ECO:0000313" key="2">
    <source>
        <dbReference type="EMBL" id="OGM64890.1"/>
    </source>
</evidence>
<dbReference type="AlphaFoldDB" id="A0A1F8BLP8"/>
<dbReference type="SUPFAM" id="SSF53448">
    <property type="entry name" value="Nucleotide-diphospho-sugar transferases"/>
    <property type="match status" value="1"/>
</dbReference>
<dbReference type="InterPro" id="IPR029044">
    <property type="entry name" value="Nucleotide-diphossugar_trans"/>
</dbReference>
<sequence length="463" mass="53593">MLDNNLKIAKLWQKYYLQNNYYHQDIHRLVKKIIPPDASILEFSSRGGELLAELPNKNKTASEFDNGLLQLLYSKNKKTRVIDAKKLPSRSKKKYDYILLSHTLSEIDNIQDFIGKIKVLCRDDTKIVVFHFNYLWKPLLDTVEVLGLIMPSQKEPNWLSQSDIDNFFILESFVKVKQGQSFLFPFFVPFVSDLLNRIFSQIPPFSYFCLTRYAVYKPIKEKKDFSVSIIIPARNEAGNMKRIFNKIPSLGTSTEIIFVEGHSRDDTYATIKKEIANYKGPLKASLCKQKGKGKGNAVRLGFSKAHNELLMILDADLTVDPKELPKFYCAVRDGIADFVMGSRLVYPMEKLAMRTLNIFGNKFFSIAFSFLLDQRIKDTLCGTKVLFRKDYLMIAKNRKFFGDFDPFGDYDLIFGASRLNLKIVEVPIRYKERTYGKTNISRFRHGLLLLQMVLFAARKLKFN</sequence>
<feature type="domain" description="Glycosyltransferase 2-like" evidence="1">
    <location>
        <begin position="228"/>
        <end position="389"/>
    </location>
</feature>
<dbReference type="EMBL" id="MGHH01000007">
    <property type="protein sequence ID" value="OGM64890.1"/>
    <property type="molecule type" value="Genomic_DNA"/>
</dbReference>
<proteinExistence type="predicted"/>
<dbReference type="InterPro" id="IPR001173">
    <property type="entry name" value="Glyco_trans_2-like"/>
</dbReference>
<dbReference type="SUPFAM" id="SSF53335">
    <property type="entry name" value="S-adenosyl-L-methionine-dependent methyltransferases"/>
    <property type="match status" value="1"/>
</dbReference>
<comment type="caution">
    <text evidence="2">The sequence shown here is derived from an EMBL/GenBank/DDBJ whole genome shotgun (WGS) entry which is preliminary data.</text>
</comment>
<dbReference type="Pfam" id="PF00535">
    <property type="entry name" value="Glycos_transf_2"/>
    <property type="match status" value="1"/>
</dbReference>
<dbReference type="Gene3D" id="3.40.50.150">
    <property type="entry name" value="Vaccinia Virus protein VP39"/>
    <property type="match status" value="1"/>
</dbReference>
<dbReference type="GO" id="GO:0006487">
    <property type="term" value="P:protein N-linked glycosylation"/>
    <property type="evidence" value="ECO:0007669"/>
    <property type="project" value="TreeGrafter"/>
</dbReference>
<dbReference type="STRING" id="1802521.A2893_04520"/>
<dbReference type="InterPro" id="IPR029063">
    <property type="entry name" value="SAM-dependent_MTases_sf"/>
</dbReference>
<evidence type="ECO:0000259" key="1">
    <source>
        <dbReference type="Pfam" id="PF00535"/>
    </source>
</evidence>
<name>A0A1F8BLP8_9BACT</name>
<dbReference type="Pfam" id="PF13489">
    <property type="entry name" value="Methyltransf_23"/>
    <property type="match status" value="1"/>
</dbReference>
<dbReference type="CDD" id="cd04179">
    <property type="entry name" value="DPM_DPG-synthase_like"/>
    <property type="match status" value="1"/>
</dbReference>
<dbReference type="Gene3D" id="3.90.550.10">
    <property type="entry name" value="Spore Coat Polysaccharide Biosynthesis Protein SpsA, Chain A"/>
    <property type="match status" value="1"/>
</dbReference>
<reference evidence="2 3" key="1">
    <citation type="journal article" date="2016" name="Nat. Commun.">
        <title>Thousands of microbial genomes shed light on interconnected biogeochemical processes in an aquifer system.</title>
        <authorList>
            <person name="Anantharaman K."/>
            <person name="Brown C.T."/>
            <person name="Hug L.A."/>
            <person name="Sharon I."/>
            <person name="Castelle C.J."/>
            <person name="Probst A.J."/>
            <person name="Thomas B.C."/>
            <person name="Singh A."/>
            <person name="Wilkins M.J."/>
            <person name="Karaoz U."/>
            <person name="Brodie E.L."/>
            <person name="Williams K.H."/>
            <person name="Hubbard S.S."/>
            <person name="Banfield J.F."/>
        </authorList>
    </citation>
    <scope>NUCLEOTIDE SEQUENCE [LARGE SCALE GENOMIC DNA]</scope>
</reference>
<dbReference type="PANTHER" id="PTHR10859">
    <property type="entry name" value="GLYCOSYL TRANSFERASE"/>
    <property type="match status" value="1"/>
</dbReference>
<dbReference type="PANTHER" id="PTHR10859:SF91">
    <property type="entry name" value="DOLICHYL-PHOSPHATE BETA-GLUCOSYLTRANSFERASE"/>
    <property type="match status" value="1"/>
</dbReference>
<accession>A0A1F8BLP8</accession>
<evidence type="ECO:0000313" key="3">
    <source>
        <dbReference type="Proteomes" id="UP000176725"/>
    </source>
</evidence>
<dbReference type="Proteomes" id="UP000176725">
    <property type="component" value="Unassembled WGS sequence"/>
</dbReference>
<organism evidence="2 3">
    <name type="scientific">Candidatus Woesebacteria bacterium RIFCSPLOWO2_01_FULL_39_25</name>
    <dbReference type="NCBI Taxonomy" id="1802521"/>
    <lineage>
        <taxon>Bacteria</taxon>
        <taxon>Candidatus Woeseibacteriota</taxon>
    </lineage>
</organism>
<protein>
    <recommendedName>
        <fullName evidence="1">Glycosyltransferase 2-like domain-containing protein</fullName>
    </recommendedName>
</protein>
<gene>
    <name evidence="2" type="ORF">A2893_04520</name>
</gene>